<reference evidence="2 3" key="1">
    <citation type="submission" date="2019-12" db="EMBL/GenBank/DDBJ databases">
        <title>The genome of Stappia indica PHM037.</title>
        <authorList>
            <person name="Kacar D."/>
            <person name="Galan B."/>
            <person name="Canedo L."/>
            <person name="Rodriguez P."/>
            <person name="de la Calle F."/>
            <person name="Garcia J.L."/>
        </authorList>
    </citation>
    <scope>NUCLEOTIDE SEQUENCE [LARGE SCALE GENOMIC DNA]</scope>
    <source>
        <strain evidence="2 3">PHM037</strain>
    </source>
</reference>
<dbReference type="InterPro" id="IPR036291">
    <property type="entry name" value="NAD(P)-bd_dom_sf"/>
</dbReference>
<dbReference type="EMBL" id="CP046908">
    <property type="protein sequence ID" value="QGZ33695.1"/>
    <property type="molecule type" value="Genomic_DNA"/>
</dbReference>
<dbReference type="SUPFAM" id="SSF51735">
    <property type="entry name" value="NAD(P)-binding Rossmann-fold domains"/>
    <property type="match status" value="1"/>
</dbReference>
<dbReference type="PANTHER" id="PTHR48079:SF6">
    <property type="entry name" value="NAD(P)-BINDING DOMAIN-CONTAINING PROTEIN-RELATED"/>
    <property type="match status" value="1"/>
</dbReference>
<evidence type="ECO:0000259" key="1">
    <source>
        <dbReference type="Pfam" id="PF01370"/>
    </source>
</evidence>
<gene>
    <name evidence="2" type="ORF">GH266_03745</name>
</gene>
<dbReference type="RefSeq" id="WP_158192700.1">
    <property type="nucleotide sequence ID" value="NZ_CP046908.1"/>
</dbReference>
<name>A0A857C4D2_9HYPH</name>
<dbReference type="Gene3D" id="3.40.50.720">
    <property type="entry name" value="NAD(P)-binding Rossmann-like Domain"/>
    <property type="match status" value="1"/>
</dbReference>
<dbReference type="InterPro" id="IPR051783">
    <property type="entry name" value="NAD(P)-dependent_oxidoreduct"/>
</dbReference>
<dbReference type="InterPro" id="IPR001509">
    <property type="entry name" value="Epimerase_deHydtase"/>
</dbReference>
<dbReference type="GO" id="GO:0004029">
    <property type="term" value="F:aldehyde dehydrogenase (NAD+) activity"/>
    <property type="evidence" value="ECO:0007669"/>
    <property type="project" value="TreeGrafter"/>
</dbReference>
<dbReference type="Proteomes" id="UP000435648">
    <property type="component" value="Chromosome"/>
</dbReference>
<dbReference type="PANTHER" id="PTHR48079">
    <property type="entry name" value="PROTEIN YEEZ"/>
    <property type="match status" value="1"/>
</dbReference>
<dbReference type="GO" id="GO:0005737">
    <property type="term" value="C:cytoplasm"/>
    <property type="evidence" value="ECO:0007669"/>
    <property type="project" value="TreeGrafter"/>
</dbReference>
<dbReference type="OrthoDB" id="9787292at2"/>
<organism evidence="2 3">
    <name type="scientific">Stappia indica</name>
    <dbReference type="NCBI Taxonomy" id="538381"/>
    <lineage>
        <taxon>Bacteria</taxon>
        <taxon>Pseudomonadati</taxon>
        <taxon>Pseudomonadota</taxon>
        <taxon>Alphaproteobacteria</taxon>
        <taxon>Hyphomicrobiales</taxon>
        <taxon>Stappiaceae</taxon>
        <taxon>Stappia</taxon>
    </lineage>
</organism>
<accession>A0A857C4D2</accession>
<sequence length="310" mass="32413">MAVLARAPGRPISLRMNIFLTGGSGTIGRAVLTRLIERGHKVTALARSQASAALLQDAGAQPLRGDIGDTATWCATALAGDALIHLANSFDSDAKAAEEALATILERTLPGRGSPFRFVYTGGIWLYPDAPPAPLRESVPFSPIPAFDHVAETIGRLERIDALSLAVVHPALVCAPGAGPLEAMAEAARTGQPFVTRAGSGTLWPLVEAGDLADLYVRAVESQEQLAVFGCGVEAVAVGPLAALVGRRLGTTLSLEREPAPTDLPPDLDISAGYALSQRVSGETARQRLGWQPRFTDAESLVRALISASD</sequence>
<protein>
    <submittedName>
        <fullName evidence="2">NAD-dependent epimerase/dehydratase family protein</fullName>
    </submittedName>
</protein>
<feature type="domain" description="NAD-dependent epimerase/dehydratase" evidence="1">
    <location>
        <begin position="18"/>
        <end position="224"/>
    </location>
</feature>
<dbReference type="KEGG" id="siw:GH266_03745"/>
<dbReference type="Pfam" id="PF01370">
    <property type="entry name" value="Epimerase"/>
    <property type="match status" value="1"/>
</dbReference>
<evidence type="ECO:0000313" key="3">
    <source>
        <dbReference type="Proteomes" id="UP000435648"/>
    </source>
</evidence>
<proteinExistence type="predicted"/>
<evidence type="ECO:0000313" key="2">
    <source>
        <dbReference type="EMBL" id="QGZ33695.1"/>
    </source>
</evidence>
<dbReference type="AlphaFoldDB" id="A0A857C4D2"/>